<dbReference type="RefSeq" id="XP_052948389.1">
    <property type="nucleotide sequence ID" value="XM_053092240.1"/>
</dbReference>
<gene>
    <name evidence="2" type="ORF">MKK02DRAFT_43011</name>
</gene>
<dbReference type="Proteomes" id="UP001164286">
    <property type="component" value="Unassembled WGS sequence"/>
</dbReference>
<dbReference type="GeneID" id="77731445"/>
<accession>A0AA38HC27</accession>
<reference evidence="2" key="1">
    <citation type="journal article" date="2022" name="G3 (Bethesda)">
        <title>High quality genome of the basidiomycete yeast Dioszegia hungarica PDD-24b-2 isolated from cloud water.</title>
        <authorList>
            <person name="Jarrige D."/>
            <person name="Haridas S."/>
            <person name="Bleykasten-Grosshans C."/>
            <person name="Joly M."/>
            <person name="Nadalig T."/>
            <person name="Sancelme M."/>
            <person name="Vuilleumier S."/>
            <person name="Grigoriev I.V."/>
            <person name="Amato P."/>
            <person name="Bringel F."/>
        </authorList>
    </citation>
    <scope>NUCLEOTIDE SEQUENCE</scope>
    <source>
        <strain evidence="2">PDD-24b-2</strain>
    </source>
</reference>
<comment type="caution">
    <text evidence="2">The sequence shown here is derived from an EMBL/GenBank/DDBJ whole genome shotgun (WGS) entry which is preliminary data.</text>
</comment>
<organism evidence="2 3">
    <name type="scientific">Dioszegia hungarica</name>
    <dbReference type="NCBI Taxonomy" id="4972"/>
    <lineage>
        <taxon>Eukaryota</taxon>
        <taxon>Fungi</taxon>
        <taxon>Dikarya</taxon>
        <taxon>Basidiomycota</taxon>
        <taxon>Agaricomycotina</taxon>
        <taxon>Tremellomycetes</taxon>
        <taxon>Tremellales</taxon>
        <taxon>Bulleribasidiaceae</taxon>
        <taxon>Dioszegia</taxon>
    </lineage>
</organism>
<feature type="compositionally biased region" description="Low complexity" evidence="1">
    <location>
        <begin position="29"/>
        <end position="44"/>
    </location>
</feature>
<protein>
    <submittedName>
        <fullName evidence="2">Uncharacterized protein</fullName>
    </submittedName>
</protein>
<feature type="region of interest" description="Disordered" evidence="1">
    <location>
        <begin position="26"/>
        <end position="74"/>
    </location>
</feature>
<feature type="compositionally biased region" description="Acidic residues" evidence="1">
    <location>
        <begin position="616"/>
        <end position="630"/>
    </location>
</feature>
<evidence type="ECO:0000256" key="1">
    <source>
        <dbReference type="SAM" id="MobiDB-lite"/>
    </source>
</evidence>
<dbReference type="AlphaFoldDB" id="A0AA38HC27"/>
<feature type="region of interest" description="Disordered" evidence="1">
    <location>
        <begin position="614"/>
        <end position="643"/>
    </location>
</feature>
<feature type="compositionally biased region" description="Basic and acidic residues" evidence="1">
    <location>
        <begin position="631"/>
        <end position="643"/>
    </location>
</feature>
<keyword evidence="3" id="KW-1185">Reference proteome</keyword>
<dbReference type="EMBL" id="JAKWFO010000003">
    <property type="protein sequence ID" value="KAI9638612.1"/>
    <property type="molecule type" value="Genomic_DNA"/>
</dbReference>
<proteinExistence type="predicted"/>
<evidence type="ECO:0000313" key="3">
    <source>
        <dbReference type="Proteomes" id="UP001164286"/>
    </source>
</evidence>
<sequence>MSTILPTSSRAAAIGVRAVRQYAAAALKPAPEGEASSSAEAGPSRPKPPPTPPQTNTRRPAYSPRLPISDTGDLHATTQTASYQRGKLPTSLRGMARQAAVRKAEAFAKALKAAAPPETVIDHGQITNSPSALKTPIRLLSKDEPTLADLLERKPAPPRYARDEPAYARSYQEVYQSIDDAFIRDQLAPMVKQMGITMKARSAKRKMIPKILSEFGWDPPVYLGGDGPAANRDFHMEESDLFLLLKEEGVLSPLLRKRNPLSFTLVEHPNNTKQNKGEMSGPRWTILRATGDEKSLDYLAGILRSRRAIKHTQTFDTSELGGYHPSSTLMRAIPSAYGCHIEMTGKHTIRLTSAHPATNKRVFRLLAQAASRVNPLPSAHINATILPGQAPFADGSTSGKGLLTLSPFQTSPRDQLPWHISSNIEGWHLARLRRTVVWDAKSHRSGEIHREEKLQETKVWLKAEDAVELGSLGEVVRNSTESVERDANPAAESSVLLTFGHLVTRVRDPLTVALYSGTPGSSTFNRHPSLPNSQFVQFLPNAPPAMIHYPIETTTKRIRRLRYRCIDSGTEVAMNRHLVFTWQYPAKPDAAMKDELDSQKAWMDELNAMMDKAEADVEDDADDQTETEGEEQSRERIHVKEDADIQADLDSEMALDQTPLEGDIPYELKNPITADIHTLSTANLRLPDRPIDVHFAARSIAQIPVQHLAFSLSGVREFFRYLHKIERGEKFPMRPPPSEITYEVEGRPHRFLLLLDEECEVGEVDKGDGVVLRTVKSFEPNVVWSKPNVHTELESKSPVSDTFWRQFAEVSRDVPAGSASALREIPSY</sequence>
<evidence type="ECO:0000313" key="2">
    <source>
        <dbReference type="EMBL" id="KAI9638612.1"/>
    </source>
</evidence>
<name>A0AA38HC27_9TREE</name>